<dbReference type="AlphaFoldDB" id="A0A0S4MK13"/>
<accession>A0A0S4MK13</accession>
<dbReference type="Proteomes" id="UP000017246">
    <property type="component" value="Unassembled WGS sequence"/>
</dbReference>
<evidence type="ECO:0000313" key="2">
    <source>
        <dbReference type="Proteomes" id="UP000017246"/>
    </source>
</evidence>
<reference evidence="1" key="2">
    <citation type="submission" date="2015-11" db="EMBL/GenBank/DDBJ databases">
        <authorList>
            <person name="Zhang Y."/>
            <person name="Guo Z."/>
        </authorList>
    </citation>
    <scope>NUCLEOTIDE SEQUENCE</scope>
</reference>
<dbReference type="EMBL" id="LN902572">
    <property type="protein sequence ID" value="CUT98508.1"/>
    <property type="molecule type" value="Genomic_DNA"/>
</dbReference>
<proteinExistence type="predicted"/>
<name>A0A0S4MK13_ECHMU</name>
<protein>
    <submittedName>
        <fullName evidence="1">Genomic scaffold, pathogen EMU scaffold 006484</fullName>
    </submittedName>
</protein>
<keyword evidence="2" id="KW-1185">Reference proteome</keyword>
<reference evidence="1" key="1">
    <citation type="journal article" date="2013" name="Nature">
        <title>The genomes of four tapeworm species reveal adaptations to parasitism.</title>
        <authorList>
            <person name="Tsai I.J."/>
            <person name="Zarowiecki M."/>
            <person name="Holroyd N."/>
            <person name="Garciarrubio A."/>
            <person name="Sanchez-Flores A."/>
            <person name="Brooks K.L."/>
            <person name="Tracey A."/>
            <person name="Bobes R.J."/>
            <person name="Fragoso G."/>
            <person name="Sciutto E."/>
            <person name="Aslett M."/>
            <person name="Beasley H."/>
            <person name="Bennett H.M."/>
            <person name="Cai J."/>
            <person name="Camicia F."/>
            <person name="Clark R."/>
            <person name="Cucher M."/>
            <person name="De Silva N."/>
            <person name="Day T.A."/>
            <person name="Deplazes P."/>
            <person name="Estrada K."/>
            <person name="Fernandez C."/>
            <person name="Holland P.W."/>
            <person name="Hou J."/>
            <person name="Hu S."/>
            <person name="Huckvale T."/>
            <person name="Hung S.S."/>
            <person name="Kamenetzky L."/>
            <person name="Keane J.A."/>
            <person name="Kiss F."/>
            <person name="Koziol U."/>
            <person name="Lambert O."/>
            <person name="Liu K."/>
            <person name="Luo X."/>
            <person name="Luo Y."/>
            <person name="Macchiaroli N."/>
            <person name="Nichol S."/>
            <person name="Paps J."/>
            <person name="Parkinson J."/>
            <person name="Pouchkina-Stantcheva N."/>
            <person name="Riddiford N."/>
            <person name="Rosenzvit M."/>
            <person name="Salinas G."/>
            <person name="Wasmuth J.D."/>
            <person name="Zamanian M."/>
            <person name="Zheng Y."/>
            <person name="Cai X."/>
            <person name="Soberon X."/>
            <person name="Olson P.D."/>
            <person name="Laclette J.P."/>
            <person name="Brehm K."/>
            <person name="Berriman M."/>
            <person name="Garciarrubio A."/>
            <person name="Bobes R.J."/>
            <person name="Fragoso G."/>
            <person name="Sanchez-Flores A."/>
            <person name="Estrada K."/>
            <person name="Cevallos M.A."/>
            <person name="Morett E."/>
            <person name="Gonzalez V."/>
            <person name="Portillo T."/>
            <person name="Ochoa-Leyva A."/>
            <person name="Jose M.V."/>
            <person name="Sciutto E."/>
            <person name="Landa A."/>
            <person name="Jimenez L."/>
            <person name="Valdes V."/>
            <person name="Carrero J.C."/>
            <person name="Larralde C."/>
            <person name="Morales-Montor J."/>
            <person name="Limon-Lason J."/>
            <person name="Soberon X."/>
            <person name="Laclette J.P."/>
        </authorList>
    </citation>
    <scope>NUCLEOTIDE SEQUENCE [LARGE SCALE GENOMIC DNA]</scope>
</reference>
<organism evidence="1 2">
    <name type="scientific">Echinococcus multilocularis</name>
    <name type="common">Fox tapeworm</name>
    <dbReference type="NCBI Taxonomy" id="6211"/>
    <lineage>
        <taxon>Eukaryota</taxon>
        <taxon>Metazoa</taxon>
        <taxon>Spiralia</taxon>
        <taxon>Lophotrochozoa</taxon>
        <taxon>Platyhelminthes</taxon>
        <taxon>Cestoda</taxon>
        <taxon>Eucestoda</taxon>
        <taxon>Cyclophyllidea</taxon>
        <taxon>Taeniidae</taxon>
        <taxon>Echinococcus</taxon>
    </lineage>
</organism>
<sequence>MLGTCAVEQLRETSIPSTRCPVDRSFNVDVGVGVCVDLLRVQLLGPSIVSISHDSFHVISPHSHPRNSPRAPPPLFTPFSILPFSSFLKQRFALLPLFLLSASLSLALFTPPSSHPLPSGISSIP</sequence>
<evidence type="ECO:0000313" key="1">
    <source>
        <dbReference type="EMBL" id="CUT98508.1"/>
    </source>
</evidence>